<keyword evidence="5" id="KW-1185">Reference proteome</keyword>
<proteinExistence type="predicted"/>
<dbReference type="SUPFAM" id="SSF56672">
    <property type="entry name" value="DNA/RNA polymerases"/>
    <property type="match status" value="1"/>
</dbReference>
<accession>A0A388L437</accession>
<dbReference type="Gene3D" id="3.60.10.10">
    <property type="entry name" value="Endonuclease/exonuclease/phosphatase"/>
    <property type="match status" value="1"/>
</dbReference>
<dbReference type="CDD" id="cd01650">
    <property type="entry name" value="RT_nLTR_like"/>
    <property type="match status" value="1"/>
</dbReference>
<protein>
    <submittedName>
        <fullName evidence="4">Uncharacterized protein</fullName>
    </submittedName>
</protein>
<dbReference type="InterPro" id="IPR036691">
    <property type="entry name" value="Endo/exonu/phosph_ase_sf"/>
</dbReference>
<feature type="domain" description="Reverse transcriptase" evidence="2">
    <location>
        <begin position="947"/>
        <end position="1046"/>
    </location>
</feature>
<reference evidence="4 5" key="1">
    <citation type="journal article" date="2018" name="Cell">
        <title>The Chara Genome: Secondary Complexity and Implications for Plant Terrestrialization.</title>
        <authorList>
            <person name="Nishiyama T."/>
            <person name="Sakayama H."/>
            <person name="Vries J.D."/>
            <person name="Buschmann H."/>
            <person name="Saint-Marcoux D."/>
            <person name="Ullrich K.K."/>
            <person name="Haas F.B."/>
            <person name="Vanderstraeten L."/>
            <person name="Becker D."/>
            <person name="Lang D."/>
            <person name="Vosolsobe S."/>
            <person name="Rombauts S."/>
            <person name="Wilhelmsson P.K.I."/>
            <person name="Janitza P."/>
            <person name="Kern R."/>
            <person name="Heyl A."/>
            <person name="Rumpler F."/>
            <person name="Villalobos L.I.A.C."/>
            <person name="Clay J.M."/>
            <person name="Skokan R."/>
            <person name="Toyoda A."/>
            <person name="Suzuki Y."/>
            <person name="Kagoshima H."/>
            <person name="Schijlen E."/>
            <person name="Tajeshwar N."/>
            <person name="Catarino B."/>
            <person name="Hetherington A.J."/>
            <person name="Saltykova A."/>
            <person name="Bonnot C."/>
            <person name="Breuninger H."/>
            <person name="Symeonidi A."/>
            <person name="Radhakrishnan G.V."/>
            <person name="Van Nieuwerburgh F."/>
            <person name="Deforce D."/>
            <person name="Chang C."/>
            <person name="Karol K.G."/>
            <person name="Hedrich R."/>
            <person name="Ulvskov P."/>
            <person name="Glockner G."/>
            <person name="Delwiche C.F."/>
            <person name="Petrasek J."/>
            <person name="Van de Peer Y."/>
            <person name="Friml J."/>
            <person name="Beilby M."/>
            <person name="Dolan L."/>
            <person name="Kohara Y."/>
            <person name="Sugano S."/>
            <person name="Fujiyama A."/>
            <person name="Delaux P.-M."/>
            <person name="Quint M."/>
            <person name="TheiBen G."/>
            <person name="Hagemann M."/>
            <person name="Harholt J."/>
            <person name="Dunand C."/>
            <person name="Zachgo S."/>
            <person name="Langdale J."/>
            <person name="Maumus F."/>
            <person name="Straeten D.V.D."/>
            <person name="Gould S.B."/>
            <person name="Rensing S.A."/>
        </authorList>
    </citation>
    <scope>NUCLEOTIDE SEQUENCE [LARGE SCALE GENOMIC DNA]</scope>
    <source>
        <strain evidence="4 5">S276</strain>
    </source>
</reference>
<evidence type="ECO:0000313" key="4">
    <source>
        <dbReference type="EMBL" id="GBG77079.1"/>
    </source>
</evidence>
<gene>
    <name evidence="4" type="ORF">CBR_g23405</name>
</gene>
<dbReference type="InterPro" id="IPR043502">
    <property type="entry name" value="DNA/RNA_pol_sf"/>
</dbReference>
<dbReference type="AlphaFoldDB" id="A0A388L437"/>
<dbReference type="PANTHER" id="PTHR19446">
    <property type="entry name" value="REVERSE TRANSCRIPTASES"/>
    <property type="match status" value="1"/>
</dbReference>
<dbReference type="Proteomes" id="UP000265515">
    <property type="component" value="Unassembled WGS sequence"/>
</dbReference>
<sequence>MVKEHTVTIIFREGARFLPRKVKDDLVRAYKDARVQDRSFEAASFSSGRVKVESPNVVSYVAKSRVIASWLVLKARDEITIGANVYKLDFKPWLSKVQLREQRREEDELSFWVIAVQVPLDSFFYLEAQISKAIGQVTRTHPTEPDRLKPSLVNIKFDLDPAARPNMKDKIWVETAEGDSLEVKLASLDTPKCRRCRAVFHTESECRRNPRQQQAGSLQPQGGGQQPFTGQGYSGPMGPLGLSPSMAALHSTSAPAPPGNQSFASAQFNPVFSPANQGFHGGPQPQPGPFQGYQTWTGNAFLPWMLHQGHQQTGTPLSFGVPSFQQGPLGVFPSVGGFLGAGDPQPSLGGAGGVASSAVGGGLGAGVPSGSPLRTGNCAGGALPRDGSMAQGGPNASSSAAPRPRSITPGKQRRLDLEGSFISGDLRSEGSASSNPRSEDSQGRIKEVGTSGSSAAKRKAPTSLGRGQLQQVENRILPLFCTATRNALWVVAWAATDGVSQLVSIPGPEQPMPSAIAVLVRTVRLLGFTSIYAPVDGRARSQFFQELLLIVPEADKFVFAGDWNTTLDATAPRSTNDKLSLLSVMEAFDLIDPYRLSHPELPGYTWFSHYRENTGVTKRRLDFFLTSSNVWESISRVGLSSGSFSDHKPIIISLHTAVASRGKGLFRFNTVNLKEPGLVEWMNQFWLDWKTNLRNFPSMAEWWNSDSQLFSNILNIFSRLMAYQRRHKVEALKKRIQYAESRMLEHPISEKVWSKERLRLRAEWEEVEVKESEVWIERLRVRGIVVNDRMTKEAFHKLLPRQSRISMKELNHPFDQLAPVAKDLIHLCDYAALYYRDILTSRLQGADVRSDLYKTTSHWDNTTVRLSQSGKLDLDRPVTVLEAHEALKAMASGKAPGDDGLPSELFLVIWDVVGDSLVEIYNEVLLGGKLAANMSRGIISVLFKKGDKSEIRNWRPISVLNVSYKILAKVLARRLGRYLPDLVKEDQAAFIKGRSIFDNIVTTIETLEIIQDNQLDMAVLLIDLEKAYDRVNWSYVLSTLDWMGFENQGVGLCSPDGQGRLFQCNLA</sequence>
<dbReference type="InterPro" id="IPR000477">
    <property type="entry name" value="RT_dom"/>
</dbReference>
<evidence type="ECO:0000256" key="1">
    <source>
        <dbReference type="SAM" id="MobiDB-lite"/>
    </source>
</evidence>
<feature type="region of interest" description="Disordered" evidence="1">
    <location>
        <begin position="375"/>
        <end position="466"/>
    </location>
</feature>
<dbReference type="Pfam" id="PF00078">
    <property type="entry name" value="RVT_1"/>
    <property type="match status" value="1"/>
</dbReference>
<dbReference type="Gramene" id="GBG77079">
    <property type="protein sequence ID" value="GBG77079"/>
    <property type="gene ID" value="CBR_g23405"/>
</dbReference>
<evidence type="ECO:0000313" key="5">
    <source>
        <dbReference type="Proteomes" id="UP000265515"/>
    </source>
</evidence>
<organism evidence="4 5">
    <name type="scientific">Chara braunii</name>
    <name type="common">Braun's stonewort</name>
    <dbReference type="NCBI Taxonomy" id="69332"/>
    <lineage>
        <taxon>Eukaryota</taxon>
        <taxon>Viridiplantae</taxon>
        <taxon>Streptophyta</taxon>
        <taxon>Charophyceae</taxon>
        <taxon>Charales</taxon>
        <taxon>Characeae</taxon>
        <taxon>Chara</taxon>
    </lineage>
</organism>
<dbReference type="SUPFAM" id="SSF56219">
    <property type="entry name" value="DNase I-like"/>
    <property type="match status" value="1"/>
</dbReference>
<feature type="compositionally biased region" description="Basic and acidic residues" evidence="1">
    <location>
        <begin position="437"/>
        <end position="447"/>
    </location>
</feature>
<feature type="domain" description="Endonuclease/exonuclease/phosphatase" evidence="3">
    <location>
        <begin position="513"/>
        <end position="647"/>
    </location>
</feature>
<dbReference type="GO" id="GO:0003824">
    <property type="term" value="F:catalytic activity"/>
    <property type="evidence" value="ECO:0007669"/>
    <property type="project" value="InterPro"/>
</dbReference>
<evidence type="ECO:0000259" key="3">
    <source>
        <dbReference type="Pfam" id="PF03372"/>
    </source>
</evidence>
<dbReference type="STRING" id="69332.A0A388L437"/>
<name>A0A388L437_CHABU</name>
<dbReference type="Pfam" id="PF03372">
    <property type="entry name" value="Exo_endo_phos"/>
    <property type="match status" value="1"/>
</dbReference>
<feature type="compositionally biased region" description="Low complexity" evidence="1">
    <location>
        <begin position="211"/>
        <end position="231"/>
    </location>
</feature>
<dbReference type="OrthoDB" id="10070415at2759"/>
<comment type="caution">
    <text evidence="4">The sequence shown here is derived from an EMBL/GenBank/DDBJ whole genome shotgun (WGS) entry which is preliminary data.</text>
</comment>
<feature type="compositionally biased region" description="Low complexity" evidence="1">
    <location>
        <begin position="396"/>
        <end position="406"/>
    </location>
</feature>
<evidence type="ECO:0000259" key="2">
    <source>
        <dbReference type="Pfam" id="PF00078"/>
    </source>
</evidence>
<feature type="compositionally biased region" description="Polar residues" evidence="1">
    <location>
        <begin position="250"/>
        <end position="276"/>
    </location>
</feature>
<dbReference type="InterPro" id="IPR005135">
    <property type="entry name" value="Endo/exonuclease/phosphatase"/>
</dbReference>
<dbReference type="EMBL" id="BFEA01000259">
    <property type="protein sequence ID" value="GBG77079.1"/>
    <property type="molecule type" value="Genomic_DNA"/>
</dbReference>
<feature type="region of interest" description="Disordered" evidence="1">
    <location>
        <begin position="204"/>
        <end position="294"/>
    </location>
</feature>